<protein>
    <submittedName>
        <fullName evidence="1">Uncharacterized protein</fullName>
    </submittedName>
</protein>
<dbReference type="AlphaFoldDB" id="A0A0K0XU40"/>
<sequence>MDLLKPHFTAALFSIAPLLSGQAGAETGLDCTAGCTIETCNATQCVVYYCREGGCTLVGFYSESEVNSVRDDQARLDSAASSNRPLFSRGTMNCGETECTVATCDAEACSVMSFLQGDIGQIGSFDPARSSFEAWVDEFILTPAEQHR</sequence>
<reference evidence="1 2" key="1">
    <citation type="submission" date="2015-07" db="EMBL/GenBank/DDBJ databases">
        <authorList>
            <person name="Noorani M."/>
        </authorList>
    </citation>
    <scope>NUCLEOTIDE SEQUENCE [LARGE SCALE GENOMIC DNA]</scope>
    <source>
        <strain evidence="1 2">KCTC 42284</strain>
    </source>
</reference>
<dbReference type="OrthoDB" id="9899671at2"/>
<evidence type="ECO:0000313" key="2">
    <source>
        <dbReference type="Proteomes" id="UP000066624"/>
    </source>
</evidence>
<accession>A0A0K0XU40</accession>
<dbReference type="KEGG" id="wma:WM2015_766"/>
<evidence type="ECO:0000313" key="1">
    <source>
        <dbReference type="EMBL" id="AKS41147.1"/>
    </source>
</evidence>
<gene>
    <name evidence="1" type="ORF">WM2015_766</name>
</gene>
<name>A0A0K0XU40_9GAMM</name>
<keyword evidence="2" id="KW-1185">Reference proteome</keyword>
<organism evidence="1 2">
    <name type="scientific">Wenzhouxiangella marina</name>
    <dbReference type="NCBI Taxonomy" id="1579979"/>
    <lineage>
        <taxon>Bacteria</taxon>
        <taxon>Pseudomonadati</taxon>
        <taxon>Pseudomonadota</taxon>
        <taxon>Gammaproteobacteria</taxon>
        <taxon>Chromatiales</taxon>
        <taxon>Wenzhouxiangellaceae</taxon>
        <taxon>Wenzhouxiangella</taxon>
    </lineage>
</organism>
<dbReference type="RefSeq" id="WP_156200818.1">
    <property type="nucleotide sequence ID" value="NZ_CP012154.1"/>
</dbReference>
<dbReference type="EMBL" id="CP012154">
    <property type="protein sequence ID" value="AKS41147.1"/>
    <property type="molecule type" value="Genomic_DNA"/>
</dbReference>
<proteinExistence type="predicted"/>
<dbReference type="Proteomes" id="UP000066624">
    <property type="component" value="Chromosome"/>
</dbReference>